<gene>
    <name evidence="2" type="ORF">E2C01_044638</name>
</gene>
<comment type="caution">
    <text evidence="2">The sequence shown here is derived from an EMBL/GenBank/DDBJ whole genome shotgun (WGS) entry which is preliminary data.</text>
</comment>
<evidence type="ECO:0000313" key="3">
    <source>
        <dbReference type="Proteomes" id="UP000324222"/>
    </source>
</evidence>
<dbReference type="AlphaFoldDB" id="A0A5B7G2V6"/>
<dbReference type="Proteomes" id="UP000324222">
    <property type="component" value="Unassembled WGS sequence"/>
</dbReference>
<evidence type="ECO:0000313" key="2">
    <source>
        <dbReference type="EMBL" id="MPC50804.1"/>
    </source>
</evidence>
<proteinExistence type="predicted"/>
<reference evidence="2 3" key="1">
    <citation type="submission" date="2019-05" db="EMBL/GenBank/DDBJ databases">
        <title>Another draft genome of Portunus trituberculatus and its Hox gene families provides insights of decapod evolution.</title>
        <authorList>
            <person name="Jeong J.-H."/>
            <person name="Song I."/>
            <person name="Kim S."/>
            <person name="Choi T."/>
            <person name="Kim D."/>
            <person name="Ryu S."/>
            <person name="Kim W."/>
        </authorList>
    </citation>
    <scope>NUCLEOTIDE SEQUENCE [LARGE SCALE GENOMIC DNA]</scope>
    <source>
        <tissue evidence="2">Muscle</tissue>
    </source>
</reference>
<accession>A0A5B7G2V6</accession>
<protein>
    <submittedName>
        <fullName evidence="2">Uncharacterized protein</fullName>
    </submittedName>
</protein>
<organism evidence="2 3">
    <name type="scientific">Portunus trituberculatus</name>
    <name type="common">Swimming crab</name>
    <name type="synonym">Neptunus trituberculatus</name>
    <dbReference type="NCBI Taxonomy" id="210409"/>
    <lineage>
        <taxon>Eukaryota</taxon>
        <taxon>Metazoa</taxon>
        <taxon>Ecdysozoa</taxon>
        <taxon>Arthropoda</taxon>
        <taxon>Crustacea</taxon>
        <taxon>Multicrustacea</taxon>
        <taxon>Malacostraca</taxon>
        <taxon>Eumalacostraca</taxon>
        <taxon>Eucarida</taxon>
        <taxon>Decapoda</taxon>
        <taxon>Pleocyemata</taxon>
        <taxon>Brachyura</taxon>
        <taxon>Eubrachyura</taxon>
        <taxon>Portunoidea</taxon>
        <taxon>Portunidae</taxon>
        <taxon>Portuninae</taxon>
        <taxon>Portunus</taxon>
    </lineage>
</organism>
<sequence length="73" mass="7582">MAPRAASPWPQRAPQYSTSHILVRGGEGAGRGGEGGDDEPEGMLTKRMTEGRKCGGVRPLGCMRCEVNAGAAP</sequence>
<dbReference type="EMBL" id="VSRR010009750">
    <property type="protein sequence ID" value="MPC50804.1"/>
    <property type="molecule type" value="Genomic_DNA"/>
</dbReference>
<name>A0A5B7G2V6_PORTR</name>
<keyword evidence="3" id="KW-1185">Reference proteome</keyword>
<feature type="region of interest" description="Disordered" evidence="1">
    <location>
        <begin position="1"/>
        <end position="44"/>
    </location>
</feature>
<evidence type="ECO:0000256" key="1">
    <source>
        <dbReference type="SAM" id="MobiDB-lite"/>
    </source>
</evidence>